<dbReference type="InterPro" id="IPR000073">
    <property type="entry name" value="AB_hydrolase_1"/>
</dbReference>
<reference evidence="4" key="1">
    <citation type="submission" date="2020-03" db="EMBL/GenBank/DDBJ databases">
        <authorList>
            <person name="He L."/>
        </authorList>
    </citation>
    <scope>NUCLEOTIDE SEQUENCE</scope>
    <source>
        <strain evidence="4">CkLH20</strain>
    </source>
</reference>
<evidence type="ECO:0000313" key="5">
    <source>
        <dbReference type="Proteomes" id="UP000781932"/>
    </source>
</evidence>
<comment type="similarity">
    <text evidence="2">Belongs to the AB hydrolase superfamily. Epoxide hydrolase family.</text>
</comment>
<dbReference type="PRINTS" id="PR00412">
    <property type="entry name" value="EPOXHYDRLASE"/>
</dbReference>
<reference evidence="4" key="2">
    <citation type="submission" date="2020-11" db="EMBL/GenBank/DDBJ databases">
        <title>Whole genome sequencing of Colletotrichum sp.</title>
        <authorList>
            <person name="Li H."/>
        </authorList>
    </citation>
    <scope>NUCLEOTIDE SEQUENCE</scope>
    <source>
        <strain evidence="4">CkLH20</strain>
    </source>
</reference>
<proteinExistence type="inferred from homology"/>
<dbReference type="GO" id="GO:0016787">
    <property type="term" value="F:hydrolase activity"/>
    <property type="evidence" value="ECO:0007669"/>
    <property type="project" value="UniProtKB-KW"/>
</dbReference>
<evidence type="ECO:0000313" key="4">
    <source>
        <dbReference type="EMBL" id="KAF9874252.1"/>
    </source>
</evidence>
<evidence type="ECO:0000256" key="2">
    <source>
        <dbReference type="ARBA" id="ARBA00038334"/>
    </source>
</evidence>
<keyword evidence="1 4" id="KW-0378">Hydrolase</keyword>
<dbReference type="Gene3D" id="3.40.50.1820">
    <property type="entry name" value="alpha/beta hydrolase"/>
    <property type="match status" value="1"/>
</dbReference>
<comment type="caution">
    <text evidence="4">The sequence shown here is derived from an EMBL/GenBank/DDBJ whole genome shotgun (WGS) entry which is preliminary data.</text>
</comment>
<dbReference type="InterPro" id="IPR029058">
    <property type="entry name" value="AB_hydrolase_fold"/>
</dbReference>
<keyword evidence="5" id="KW-1185">Reference proteome</keyword>
<dbReference type="EMBL" id="JAATWM020000027">
    <property type="protein sequence ID" value="KAF9874252.1"/>
    <property type="molecule type" value="Genomic_DNA"/>
</dbReference>
<evidence type="ECO:0000259" key="3">
    <source>
        <dbReference type="Pfam" id="PF00561"/>
    </source>
</evidence>
<sequence>MPEIDKNAMLNNRDDIHYRMTICMQKHSAVIMDYSYHITSLENAADSLRIAYVDEQPASHLKGVIVLIHGFPQTSYQYRKVIGPLVSAGYRVVVPDYRGAGLSSKPDSDFRKTTMANDMILLLDYLKITDPVHIVGHDIGGMIAYAFATRHADRTASLVWGECPLPGTTAHEEDRTTHGVQQFHFLFHSVPDLPEALVSGREEIYLSHFFDKISHRRLAISKADLDHYVEMYSRPGALRCAFGVYRAFLTDARENREWIEQHGKCKVKSLGLSGGEGRHKETALEMFEEVHEEGSVQIAEVPGSGHYVAEENPDGFVQAILSFIKQ</sequence>
<dbReference type="PANTHER" id="PTHR43329">
    <property type="entry name" value="EPOXIDE HYDROLASE"/>
    <property type="match status" value="1"/>
</dbReference>
<dbReference type="AlphaFoldDB" id="A0A9P6I1V8"/>
<dbReference type="SUPFAM" id="SSF53474">
    <property type="entry name" value="alpha/beta-Hydrolases"/>
    <property type="match status" value="1"/>
</dbReference>
<feature type="domain" description="AB hydrolase-1" evidence="3">
    <location>
        <begin position="64"/>
        <end position="159"/>
    </location>
</feature>
<dbReference type="GeneID" id="62164024"/>
<dbReference type="OrthoDB" id="408373at2759"/>
<dbReference type="RefSeq" id="XP_038743713.1">
    <property type="nucleotide sequence ID" value="XM_038890950.1"/>
</dbReference>
<gene>
    <name evidence="4" type="ORF">CkaCkLH20_08235</name>
</gene>
<evidence type="ECO:0000256" key="1">
    <source>
        <dbReference type="ARBA" id="ARBA00022801"/>
    </source>
</evidence>
<name>A0A9P6I1V8_9PEZI</name>
<dbReference type="PRINTS" id="PR00111">
    <property type="entry name" value="ABHYDROLASE"/>
</dbReference>
<dbReference type="InterPro" id="IPR000639">
    <property type="entry name" value="Epox_hydrolase-like"/>
</dbReference>
<organism evidence="4 5">
    <name type="scientific">Colletotrichum karsti</name>
    <dbReference type="NCBI Taxonomy" id="1095194"/>
    <lineage>
        <taxon>Eukaryota</taxon>
        <taxon>Fungi</taxon>
        <taxon>Dikarya</taxon>
        <taxon>Ascomycota</taxon>
        <taxon>Pezizomycotina</taxon>
        <taxon>Sordariomycetes</taxon>
        <taxon>Hypocreomycetidae</taxon>
        <taxon>Glomerellales</taxon>
        <taxon>Glomerellaceae</taxon>
        <taxon>Colletotrichum</taxon>
        <taxon>Colletotrichum boninense species complex</taxon>
    </lineage>
</organism>
<dbReference type="Pfam" id="PF00561">
    <property type="entry name" value="Abhydrolase_1"/>
    <property type="match status" value="1"/>
</dbReference>
<protein>
    <submittedName>
        <fullName evidence="4">Alpha beta hydrolase fold protein</fullName>
    </submittedName>
</protein>
<accession>A0A9P6I1V8</accession>
<dbReference type="Proteomes" id="UP000781932">
    <property type="component" value="Unassembled WGS sequence"/>
</dbReference>